<dbReference type="EMBL" id="CM002923">
    <property type="protein sequence ID" value="KGN61375.1"/>
    <property type="molecule type" value="Genomic_DNA"/>
</dbReference>
<sequence>MSNKNKVLLNNVAPGQEIFALIVHDLNRPIKIQNTGQFDGYPGKDPTSTSKASTLYVINFTYQANRKNNFTLFPLTMRDEAKIWANSLETREVRTWEQLIEKFMKKFFQLHENSRRMRDIMNFQ</sequence>
<accession>A0A0A0LHG4</accession>
<organism evidence="2 3">
    <name type="scientific">Cucumis sativus</name>
    <name type="common">Cucumber</name>
    <dbReference type="NCBI Taxonomy" id="3659"/>
    <lineage>
        <taxon>Eukaryota</taxon>
        <taxon>Viridiplantae</taxon>
        <taxon>Streptophyta</taxon>
        <taxon>Embryophyta</taxon>
        <taxon>Tracheophyta</taxon>
        <taxon>Spermatophyta</taxon>
        <taxon>Magnoliopsida</taxon>
        <taxon>eudicotyledons</taxon>
        <taxon>Gunneridae</taxon>
        <taxon>Pentapetalae</taxon>
        <taxon>rosids</taxon>
        <taxon>fabids</taxon>
        <taxon>Cucurbitales</taxon>
        <taxon>Cucurbitaceae</taxon>
        <taxon>Benincaseae</taxon>
        <taxon>Cucumis</taxon>
    </lineage>
</organism>
<evidence type="ECO:0000313" key="3">
    <source>
        <dbReference type="Proteomes" id="UP000029981"/>
    </source>
</evidence>
<dbReference type="Proteomes" id="UP000029981">
    <property type="component" value="Chromosome 2"/>
</dbReference>
<evidence type="ECO:0000259" key="1">
    <source>
        <dbReference type="Pfam" id="PF03732"/>
    </source>
</evidence>
<dbReference type="Gramene" id="KGN61375">
    <property type="protein sequence ID" value="KGN61375"/>
    <property type="gene ID" value="Csa_2G100570"/>
</dbReference>
<dbReference type="InterPro" id="IPR005162">
    <property type="entry name" value="Retrotrans_gag_dom"/>
</dbReference>
<reference evidence="2 3" key="3">
    <citation type="journal article" date="2010" name="BMC Genomics">
        <title>Transcriptome sequencing and comparative analysis of cucumber flowers with different sex types.</title>
        <authorList>
            <person name="Guo S."/>
            <person name="Zheng Y."/>
            <person name="Joung J.G."/>
            <person name="Liu S."/>
            <person name="Zhang Z."/>
            <person name="Crasta O.R."/>
            <person name="Sobral B.W."/>
            <person name="Xu Y."/>
            <person name="Huang S."/>
            <person name="Fei Z."/>
        </authorList>
    </citation>
    <scope>NUCLEOTIDE SEQUENCE [LARGE SCALE GENOMIC DNA]</scope>
    <source>
        <strain evidence="3">cv. 9930</strain>
    </source>
</reference>
<name>A0A0A0LHG4_CUCSA</name>
<reference evidence="2 3" key="4">
    <citation type="journal article" date="2011" name="BMC Genomics">
        <title>RNA-Seq improves annotation of protein-coding genes in the cucumber genome.</title>
        <authorList>
            <person name="Li Z."/>
            <person name="Zhang Z."/>
            <person name="Yan P."/>
            <person name="Huang S."/>
            <person name="Fei Z."/>
            <person name="Lin K."/>
        </authorList>
    </citation>
    <scope>NUCLEOTIDE SEQUENCE [LARGE SCALE GENOMIC DNA]</scope>
    <source>
        <strain evidence="3">cv. 9930</strain>
    </source>
</reference>
<dbReference type="AlphaFoldDB" id="A0A0A0LHG4"/>
<protein>
    <recommendedName>
        <fullName evidence="1">Retrotransposon gag domain-containing protein</fullName>
    </recommendedName>
</protein>
<feature type="domain" description="Retrotransposon gag" evidence="1">
    <location>
        <begin position="72"/>
        <end position="124"/>
    </location>
</feature>
<reference evidence="2 3" key="2">
    <citation type="journal article" date="2009" name="PLoS ONE">
        <title>An integrated genetic and cytogenetic map of the cucumber genome.</title>
        <authorList>
            <person name="Ren Y."/>
            <person name="Zhang Z."/>
            <person name="Liu J."/>
            <person name="Staub J.E."/>
            <person name="Han Y."/>
            <person name="Cheng Z."/>
            <person name="Li X."/>
            <person name="Lu J."/>
            <person name="Miao H."/>
            <person name="Kang H."/>
            <person name="Xie B."/>
            <person name="Gu X."/>
            <person name="Wang X."/>
            <person name="Du Y."/>
            <person name="Jin W."/>
            <person name="Huang S."/>
        </authorList>
    </citation>
    <scope>NUCLEOTIDE SEQUENCE [LARGE SCALE GENOMIC DNA]</scope>
    <source>
        <strain evidence="3">cv. 9930</strain>
    </source>
</reference>
<proteinExistence type="predicted"/>
<dbReference type="Pfam" id="PF03732">
    <property type="entry name" value="Retrotrans_gag"/>
    <property type="match status" value="1"/>
</dbReference>
<keyword evidence="3" id="KW-1185">Reference proteome</keyword>
<gene>
    <name evidence="2" type="ORF">Csa_2G100570</name>
</gene>
<evidence type="ECO:0000313" key="2">
    <source>
        <dbReference type="EMBL" id="KGN61375.1"/>
    </source>
</evidence>
<reference evidence="2 3" key="1">
    <citation type="journal article" date="2009" name="Nat. Genet.">
        <title>The genome of the cucumber, Cucumis sativus L.</title>
        <authorList>
            <person name="Huang S."/>
            <person name="Li R."/>
            <person name="Zhang Z."/>
            <person name="Li L."/>
            <person name="Gu X."/>
            <person name="Fan W."/>
            <person name="Lucas W.J."/>
            <person name="Wang X."/>
            <person name="Xie B."/>
            <person name="Ni P."/>
            <person name="Ren Y."/>
            <person name="Zhu H."/>
            <person name="Li J."/>
            <person name="Lin K."/>
            <person name="Jin W."/>
            <person name="Fei Z."/>
            <person name="Li G."/>
            <person name="Staub J."/>
            <person name="Kilian A."/>
            <person name="van der Vossen E.A."/>
            <person name="Wu Y."/>
            <person name="Guo J."/>
            <person name="He J."/>
            <person name="Jia Z."/>
            <person name="Ren Y."/>
            <person name="Tian G."/>
            <person name="Lu Y."/>
            <person name="Ruan J."/>
            <person name="Qian W."/>
            <person name="Wang M."/>
            <person name="Huang Q."/>
            <person name="Li B."/>
            <person name="Xuan Z."/>
            <person name="Cao J."/>
            <person name="Asan"/>
            <person name="Wu Z."/>
            <person name="Zhang J."/>
            <person name="Cai Q."/>
            <person name="Bai Y."/>
            <person name="Zhao B."/>
            <person name="Han Y."/>
            <person name="Li Y."/>
            <person name="Li X."/>
            <person name="Wang S."/>
            <person name="Shi Q."/>
            <person name="Liu S."/>
            <person name="Cho W.K."/>
            <person name="Kim J.Y."/>
            <person name="Xu Y."/>
            <person name="Heller-Uszynska K."/>
            <person name="Miao H."/>
            <person name="Cheng Z."/>
            <person name="Zhang S."/>
            <person name="Wu J."/>
            <person name="Yang Y."/>
            <person name="Kang H."/>
            <person name="Li M."/>
            <person name="Liang H."/>
            <person name="Ren X."/>
            <person name="Shi Z."/>
            <person name="Wen M."/>
            <person name="Jian M."/>
            <person name="Yang H."/>
            <person name="Zhang G."/>
            <person name="Yang Z."/>
            <person name="Chen R."/>
            <person name="Liu S."/>
            <person name="Li J."/>
            <person name="Ma L."/>
            <person name="Liu H."/>
            <person name="Zhou Y."/>
            <person name="Zhao J."/>
            <person name="Fang X."/>
            <person name="Li G."/>
            <person name="Fang L."/>
            <person name="Li Y."/>
            <person name="Liu D."/>
            <person name="Zheng H."/>
            <person name="Zhang Y."/>
            <person name="Qin N."/>
            <person name="Li Z."/>
            <person name="Yang G."/>
            <person name="Yang S."/>
            <person name="Bolund L."/>
            <person name="Kristiansen K."/>
            <person name="Zheng H."/>
            <person name="Li S."/>
            <person name="Zhang X."/>
            <person name="Yang H."/>
            <person name="Wang J."/>
            <person name="Sun R."/>
            <person name="Zhang B."/>
            <person name="Jiang S."/>
            <person name="Wang J."/>
            <person name="Du Y."/>
            <person name="Li S."/>
        </authorList>
    </citation>
    <scope>NUCLEOTIDE SEQUENCE [LARGE SCALE GENOMIC DNA]</scope>
    <source>
        <strain evidence="3">cv. 9930</strain>
    </source>
</reference>